<keyword evidence="2" id="KW-1185">Reference proteome</keyword>
<accession>A0ACC3CCC6</accession>
<organism evidence="1 2">
    <name type="scientific">Pyropia yezoensis</name>
    <name type="common">Susabi-nori</name>
    <name type="synonym">Porphyra yezoensis</name>
    <dbReference type="NCBI Taxonomy" id="2788"/>
    <lineage>
        <taxon>Eukaryota</taxon>
        <taxon>Rhodophyta</taxon>
        <taxon>Bangiophyceae</taxon>
        <taxon>Bangiales</taxon>
        <taxon>Bangiaceae</taxon>
        <taxon>Pyropia</taxon>
    </lineage>
</organism>
<comment type="caution">
    <text evidence="1">The sequence shown here is derived from an EMBL/GenBank/DDBJ whole genome shotgun (WGS) entry which is preliminary data.</text>
</comment>
<name>A0ACC3CCC6_PYRYE</name>
<sequence length="753" mass="75802">MGDVATSPPPHTYTSVRILYASDTGTAAELAADLADLLRTAAADRNPPLPVSVSPMLRSSLPPHAPPPHEGDGCPLHLLLISTAGDGVLPAPVLPAWRGLCVAALPRTTAAGVRLAVFGLGDRRYARFGAAARKVSRRLVDGLGATAVLPLVLSDESAAGGGGHDAAFVPWVEDVLSLLGLPRDAAAGAGPPAEKYVVTLVDAGGVERAGGRSLRAMAAAHAWPVGVDGAPSVSPEGVAAWGRWMPADDAVDGDSAEPAEAADVRGTGGGNDSATGTRSPGVWAGAPDERVSVLVDPTGGRPPTGGDADAATAPRPPVLPLTVVASAVMTDAAVMAADGDNRVVREVRLRAPGGADSPAYAPGDVVHLAVRNRPAAVAAFLSLTGLSPETAIHIAAADGGATPLLNTVNPATVAEVVAAHLDITAAPSRLFFARLAPYATDPAAAERLRYFASPDGPGAAARRQYAIAEARTLLMVLRDFPSARPPLAALLRLIPRLRPRAYSLASAAAAHGRELAIAAALVEYVTPLRRRRRGVASAFFTALAPGDVVPGWIAPGVLAFDGSGGSGGAMPPGGGICVGPGTGIAPFRAYAHHLWAVVAAAAAAPAVPAERPAAAAADTNGASPTPGPGVHIFFGCRHEAGDNLFHADWAKLPVTLRAAFSRDPPPTSRAYVTDLLVSPGGALAVRAVVAAGGSIFVAGAAGAMPRDVRAAVVTALAGADGGGGEGREAATAAAERVVSMLESTGRYQVECWA</sequence>
<evidence type="ECO:0000313" key="1">
    <source>
        <dbReference type="EMBL" id="KAK1867468.1"/>
    </source>
</evidence>
<dbReference type="Proteomes" id="UP000798662">
    <property type="component" value="Chromosome 3"/>
</dbReference>
<evidence type="ECO:0000313" key="2">
    <source>
        <dbReference type="Proteomes" id="UP000798662"/>
    </source>
</evidence>
<gene>
    <name evidence="1" type="ORF">I4F81_009975</name>
</gene>
<protein>
    <submittedName>
        <fullName evidence="1">Uncharacterized protein</fullName>
    </submittedName>
</protein>
<reference evidence="1" key="1">
    <citation type="submission" date="2019-11" db="EMBL/GenBank/DDBJ databases">
        <title>Nori genome reveals adaptations in red seaweeds to the harsh intertidal environment.</title>
        <authorList>
            <person name="Wang D."/>
            <person name="Mao Y."/>
        </authorList>
    </citation>
    <scope>NUCLEOTIDE SEQUENCE</scope>
    <source>
        <tissue evidence="1">Gametophyte</tissue>
    </source>
</reference>
<proteinExistence type="predicted"/>
<dbReference type="EMBL" id="CM020620">
    <property type="protein sequence ID" value="KAK1867468.1"/>
    <property type="molecule type" value="Genomic_DNA"/>
</dbReference>